<sequence>MIHYNIHSFENTKPFLITPLALMCCENLMKCHAEKKIVIHAFCLMPNHLHLCVDGVFEKTKSVVDRWKSFTTHESWKHGWKGKLWQERYLPKEINSEKGESEVMEYVLWNPERAGLVSIWKEWPYWAEPPYGKIGWRKTGEAVSGLAPIETKT</sequence>
<protein>
    <recommendedName>
        <fullName evidence="1">Transposase IS200-like domain-containing protein</fullName>
    </recommendedName>
</protein>
<name>A0A1F7EZT7_UNCRA</name>
<organism evidence="2 3">
    <name type="scientific">Candidatus Raymondbacteria bacterium RIFOXYD12_FULL_49_13</name>
    <dbReference type="NCBI Taxonomy" id="1817890"/>
    <lineage>
        <taxon>Bacteria</taxon>
        <taxon>Raymondiibacteriota</taxon>
    </lineage>
</organism>
<dbReference type="GO" id="GO:0006313">
    <property type="term" value="P:DNA transposition"/>
    <property type="evidence" value="ECO:0007669"/>
    <property type="project" value="InterPro"/>
</dbReference>
<dbReference type="PANTHER" id="PTHR36966">
    <property type="entry name" value="REP-ASSOCIATED TYROSINE TRANSPOSASE"/>
    <property type="match status" value="1"/>
</dbReference>
<dbReference type="SMART" id="SM01321">
    <property type="entry name" value="Y1_Tnp"/>
    <property type="match status" value="1"/>
</dbReference>
<evidence type="ECO:0000313" key="3">
    <source>
        <dbReference type="Proteomes" id="UP000179243"/>
    </source>
</evidence>
<dbReference type="GO" id="GO:0043565">
    <property type="term" value="F:sequence-specific DNA binding"/>
    <property type="evidence" value="ECO:0007669"/>
    <property type="project" value="TreeGrafter"/>
</dbReference>
<dbReference type="InterPro" id="IPR052715">
    <property type="entry name" value="RAYT_transposase"/>
</dbReference>
<comment type="caution">
    <text evidence="2">The sequence shown here is derived from an EMBL/GenBank/DDBJ whole genome shotgun (WGS) entry which is preliminary data.</text>
</comment>
<dbReference type="PANTHER" id="PTHR36966:SF1">
    <property type="entry name" value="REP-ASSOCIATED TYROSINE TRANSPOSASE"/>
    <property type="match status" value="1"/>
</dbReference>
<proteinExistence type="predicted"/>
<evidence type="ECO:0000259" key="1">
    <source>
        <dbReference type="SMART" id="SM01321"/>
    </source>
</evidence>
<gene>
    <name evidence="2" type="ORF">A2519_00145</name>
</gene>
<dbReference type="InterPro" id="IPR036515">
    <property type="entry name" value="Transposase_17_sf"/>
</dbReference>
<feature type="domain" description="Transposase IS200-like" evidence="1">
    <location>
        <begin position="8"/>
        <end position="110"/>
    </location>
</feature>
<dbReference type="EMBL" id="MFYX01000157">
    <property type="protein sequence ID" value="OGJ99900.1"/>
    <property type="molecule type" value="Genomic_DNA"/>
</dbReference>
<dbReference type="Gene3D" id="3.30.70.1290">
    <property type="entry name" value="Transposase IS200-like"/>
    <property type="match status" value="1"/>
</dbReference>
<dbReference type="AlphaFoldDB" id="A0A1F7EZT7"/>
<dbReference type="Pfam" id="PF01797">
    <property type="entry name" value="Y1_Tnp"/>
    <property type="match status" value="1"/>
</dbReference>
<accession>A0A1F7EZT7</accession>
<evidence type="ECO:0000313" key="2">
    <source>
        <dbReference type="EMBL" id="OGJ99900.1"/>
    </source>
</evidence>
<dbReference type="GO" id="GO:0004803">
    <property type="term" value="F:transposase activity"/>
    <property type="evidence" value="ECO:0007669"/>
    <property type="project" value="InterPro"/>
</dbReference>
<dbReference type="SUPFAM" id="SSF143422">
    <property type="entry name" value="Transposase IS200-like"/>
    <property type="match status" value="1"/>
</dbReference>
<reference evidence="2 3" key="1">
    <citation type="journal article" date="2016" name="Nat. Commun.">
        <title>Thousands of microbial genomes shed light on interconnected biogeochemical processes in an aquifer system.</title>
        <authorList>
            <person name="Anantharaman K."/>
            <person name="Brown C.T."/>
            <person name="Hug L.A."/>
            <person name="Sharon I."/>
            <person name="Castelle C.J."/>
            <person name="Probst A.J."/>
            <person name="Thomas B.C."/>
            <person name="Singh A."/>
            <person name="Wilkins M.J."/>
            <person name="Karaoz U."/>
            <person name="Brodie E.L."/>
            <person name="Williams K.H."/>
            <person name="Hubbard S.S."/>
            <person name="Banfield J.F."/>
        </authorList>
    </citation>
    <scope>NUCLEOTIDE SEQUENCE [LARGE SCALE GENOMIC DNA]</scope>
</reference>
<dbReference type="InterPro" id="IPR002686">
    <property type="entry name" value="Transposase_17"/>
</dbReference>
<dbReference type="Proteomes" id="UP000179243">
    <property type="component" value="Unassembled WGS sequence"/>
</dbReference>